<evidence type="ECO:0000256" key="3">
    <source>
        <dbReference type="ARBA" id="ARBA00022578"/>
    </source>
</evidence>
<comment type="caution">
    <text evidence="7">The sequence shown here is derived from an EMBL/GenBank/DDBJ whole genome shotgun (WGS) entry which is preliminary data.</text>
</comment>
<dbReference type="RefSeq" id="WP_211340451.1">
    <property type="nucleotide sequence ID" value="NZ_VDCI01000050.1"/>
</dbReference>
<keyword evidence="5 6" id="KW-0233">DNA recombination</keyword>
<evidence type="ECO:0000313" key="8">
    <source>
        <dbReference type="Proteomes" id="UP000309544"/>
    </source>
</evidence>
<name>A0A5C4RQZ4_PROVB</name>
<dbReference type="PANTHER" id="PTHR33217">
    <property type="entry name" value="TRANSPOSASE FOR INSERTION SEQUENCE ELEMENT IS1081"/>
    <property type="match status" value="1"/>
</dbReference>
<reference evidence="7 8" key="1">
    <citation type="submission" date="2019-05" db="EMBL/GenBank/DDBJ databases">
        <title>Draft Whole-Genome sequence of the green sulfur bacterium Prosthecochloris vibrioformis DSM 260.</title>
        <authorList>
            <person name="Meyer T.E."/>
            <person name="Kyndt J.A."/>
        </authorList>
    </citation>
    <scope>NUCLEOTIDE SEQUENCE [LARGE SCALE GENOMIC DNA]</scope>
    <source>
        <strain evidence="7 8">DSM 260</strain>
    </source>
</reference>
<keyword evidence="8" id="KW-1185">Reference proteome</keyword>
<dbReference type="Proteomes" id="UP000309544">
    <property type="component" value="Unassembled WGS sequence"/>
</dbReference>
<evidence type="ECO:0000313" key="7">
    <source>
        <dbReference type="EMBL" id="TNJ32967.1"/>
    </source>
</evidence>
<evidence type="ECO:0000256" key="4">
    <source>
        <dbReference type="ARBA" id="ARBA00023125"/>
    </source>
</evidence>
<feature type="non-terminal residue" evidence="7">
    <location>
        <position position="141"/>
    </location>
</feature>
<dbReference type="EMBL" id="VDCI01000050">
    <property type="protein sequence ID" value="TNJ32967.1"/>
    <property type="molecule type" value="Genomic_DNA"/>
</dbReference>
<dbReference type="Pfam" id="PF00872">
    <property type="entry name" value="Transposase_mut"/>
    <property type="match status" value="1"/>
</dbReference>
<evidence type="ECO:0000256" key="6">
    <source>
        <dbReference type="RuleBase" id="RU365089"/>
    </source>
</evidence>
<dbReference type="GO" id="GO:0003677">
    <property type="term" value="F:DNA binding"/>
    <property type="evidence" value="ECO:0007669"/>
    <property type="project" value="UniProtKB-UniRule"/>
</dbReference>
<sequence length="141" mass="16490">HKTANVLDKLPKSVQPSAKSLIHDIYRAETEKKARTAYQRFQDRYQAKYPKAVENLMKDEASLFTFYQYPAEHWQHIRSTNVIESAFSTVRLRTAKTRGQGTMATTLAMVFKLAERAQKRWRRLRGYKLIPKVINGVKFID</sequence>
<dbReference type="GO" id="GO:0004803">
    <property type="term" value="F:transposase activity"/>
    <property type="evidence" value="ECO:0007669"/>
    <property type="project" value="UniProtKB-UniRule"/>
</dbReference>
<dbReference type="PANTHER" id="PTHR33217:SF9">
    <property type="entry name" value="MUTATOR FAMILY TRANSPOSASE"/>
    <property type="match status" value="1"/>
</dbReference>
<comment type="similarity">
    <text evidence="2 6">Belongs to the transposase mutator family.</text>
</comment>
<dbReference type="InterPro" id="IPR001207">
    <property type="entry name" value="Transposase_mutator"/>
</dbReference>
<comment type="function">
    <text evidence="1 6">Required for the transposition of the insertion element.</text>
</comment>
<accession>A0A5C4RQZ4</accession>
<dbReference type="AlphaFoldDB" id="A0A5C4RQZ4"/>
<evidence type="ECO:0000256" key="1">
    <source>
        <dbReference type="ARBA" id="ARBA00002190"/>
    </source>
</evidence>
<gene>
    <name evidence="7" type="ORF">FGF68_10920</name>
</gene>
<keyword evidence="4 6" id="KW-0238">DNA-binding</keyword>
<keyword evidence="3 6" id="KW-0815">Transposition</keyword>
<evidence type="ECO:0000256" key="2">
    <source>
        <dbReference type="ARBA" id="ARBA00010961"/>
    </source>
</evidence>
<feature type="non-terminal residue" evidence="7">
    <location>
        <position position="1"/>
    </location>
</feature>
<keyword evidence="6" id="KW-0814">Transposable element</keyword>
<organism evidence="7 8">
    <name type="scientific">Prosthecochloris vibrioformis</name>
    <name type="common">Chlorobium vibrioforme</name>
    <dbReference type="NCBI Taxonomy" id="1098"/>
    <lineage>
        <taxon>Bacteria</taxon>
        <taxon>Pseudomonadati</taxon>
        <taxon>Chlorobiota</taxon>
        <taxon>Chlorobiia</taxon>
        <taxon>Chlorobiales</taxon>
        <taxon>Chlorobiaceae</taxon>
        <taxon>Prosthecochloris</taxon>
    </lineage>
</organism>
<dbReference type="GO" id="GO:0006313">
    <property type="term" value="P:DNA transposition"/>
    <property type="evidence" value="ECO:0007669"/>
    <property type="project" value="UniProtKB-UniRule"/>
</dbReference>
<protein>
    <recommendedName>
        <fullName evidence="6">Mutator family transposase</fullName>
    </recommendedName>
</protein>
<proteinExistence type="inferred from homology"/>
<evidence type="ECO:0000256" key="5">
    <source>
        <dbReference type="ARBA" id="ARBA00023172"/>
    </source>
</evidence>